<dbReference type="InterPro" id="IPR013785">
    <property type="entry name" value="Aldolase_TIM"/>
</dbReference>
<evidence type="ECO:0000259" key="1">
    <source>
        <dbReference type="Pfam" id="PF00724"/>
    </source>
</evidence>
<sequence length="384" mass="42334">MAAANLPKLFQPTKVGPVMLSHRVVFAPLTRLRSTKSTHVPIVSLMKEYYGQRARVSGTLLITEATFIAPQAGGHDNVPGIWSDDQIDAWKEITDTVHAHGSSIFLQLWALGRVADPSILASYNPPFPLVGPSSIPVSSQTLTPPRPLTTDEITEYTELFAQAAHNAVHRAGFDGVEIHGANGYIVDQFLQDVSNDRTDQYGGSVEGRSKFALEVVDAVSRAVGPERTGLRLSPWSTFQDMGMVDPVPQFTHLVTALRDAHPSLAYLHVVEPRASGPFEREYGAHESNDFVRAIWQERPYISAGGHTPATAVAAAERDSELVAFGRFYISNPDLPLKLKNNRALTPYDRKTFYTPGEREDAHIGYTDYPFERDFEDIPVVRVAA</sequence>
<dbReference type="OrthoDB" id="276546at2759"/>
<keyword evidence="3" id="KW-1185">Reference proteome</keyword>
<evidence type="ECO:0000313" key="2">
    <source>
        <dbReference type="EMBL" id="KAF5378540.1"/>
    </source>
</evidence>
<dbReference type="Proteomes" id="UP000565441">
    <property type="component" value="Unassembled WGS sequence"/>
</dbReference>
<dbReference type="InterPro" id="IPR001155">
    <property type="entry name" value="OxRdtase_FMN_N"/>
</dbReference>
<dbReference type="AlphaFoldDB" id="A0A8H5H8T5"/>
<name>A0A8H5H8T5_9AGAR</name>
<dbReference type="CDD" id="cd02933">
    <property type="entry name" value="OYE_like_FMN"/>
    <property type="match status" value="1"/>
</dbReference>
<feature type="domain" description="NADH:flavin oxidoreductase/NADH oxidase N-terminal" evidence="1">
    <location>
        <begin position="8"/>
        <end position="344"/>
    </location>
</feature>
<dbReference type="GO" id="GO:0003959">
    <property type="term" value="F:NADPH dehydrogenase activity"/>
    <property type="evidence" value="ECO:0007669"/>
    <property type="project" value="TreeGrafter"/>
</dbReference>
<dbReference type="PANTHER" id="PTHR22893">
    <property type="entry name" value="NADH OXIDOREDUCTASE-RELATED"/>
    <property type="match status" value="1"/>
</dbReference>
<dbReference type="Pfam" id="PF00724">
    <property type="entry name" value="Oxidored_FMN"/>
    <property type="match status" value="1"/>
</dbReference>
<comment type="caution">
    <text evidence="2">The sequence shown here is derived from an EMBL/GenBank/DDBJ whole genome shotgun (WGS) entry which is preliminary data.</text>
</comment>
<dbReference type="GO" id="GO:0010181">
    <property type="term" value="F:FMN binding"/>
    <property type="evidence" value="ECO:0007669"/>
    <property type="project" value="InterPro"/>
</dbReference>
<gene>
    <name evidence="2" type="ORF">D9615_007072</name>
</gene>
<reference evidence="2 3" key="1">
    <citation type="journal article" date="2020" name="ISME J.">
        <title>Uncovering the hidden diversity of litter-decomposition mechanisms in mushroom-forming fungi.</title>
        <authorList>
            <person name="Floudas D."/>
            <person name="Bentzer J."/>
            <person name="Ahren D."/>
            <person name="Johansson T."/>
            <person name="Persson P."/>
            <person name="Tunlid A."/>
        </authorList>
    </citation>
    <scope>NUCLEOTIDE SEQUENCE [LARGE SCALE GENOMIC DNA]</scope>
    <source>
        <strain evidence="2 3">CBS 661.87</strain>
    </source>
</reference>
<dbReference type="SUPFAM" id="SSF51395">
    <property type="entry name" value="FMN-linked oxidoreductases"/>
    <property type="match status" value="1"/>
</dbReference>
<proteinExistence type="predicted"/>
<dbReference type="EMBL" id="JAACJP010000019">
    <property type="protein sequence ID" value="KAF5378540.1"/>
    <property type="molecule type" value="Genomic_DNA"/>
</dbReference>
<protein>
    <recommendedName>
        <fullName evidence="1">NADH:flavin oxidoreductase/NADH oxidase N-terminal domain-containing protein</fullName>
    </recommendedName>
</protein>
<accession>A0A8H5H8T5</accession>
<dbReference type="FunFam" id="3.20.20.70:FF:000138">
    <property type="entry name" value="NADPH dehydrogenase 1"/>
    <property type="match status" value="1"/>
</dbReference>
<organism evidence="2 3">
    <name type="scientific">Tricholomella constricta</name>
    <dbReference type="NCBI Taxonomy" id="117010"/>
    <lineage>
        <taxon>Eukaryota</taxon>
        <taxon>Fungi</taxon>
        <taxon>Dikarya</taxon>
        <taxon>Basidiomycota</taxon>
        <taxon>Agaricomycotina</taxon>
        <taxon>Agaricomycetes</taxon>
        <taxon>Agaricomycetidae</taxon>
        <taxon>Agaricales</taxon>
        <taxon>Tricholomatineae</taxon>
        <taxon>Lyophyllaceae</taxon>
        <taxon>Tricholomella</taxon>
    </lineage>
</organism>
<dbReference type="PANTHER" id="PTHR22893:SF91">
    <property type="entry name" value="NADPH DEHYDROGENASE 2-RELATED"/>
    <property type="match status" value="1"/>
</dbReference>
<dbReference type="InterPro" id="IPR045247">
    <property type="entry name" value="Oye-like"/>
</dbReference>
<dbReference type="Gene3D" id="3.20.20.70">
    <property type="entry name" value="Aldolase class I"/>
    <property type="match status" value="1"/>
</dbReference>
<evidence type="ECO:0000313" key="3">
    <source>
        <dbReference type="Proteomes" id="UP000565441"/>
    </source>
</evidence>